<protein>
    <submittedName>
        <fullName evidence="2">PAS domain-containing protein</fullName>
    </submittedName>
</protein>
<evidence type="ECO:0000313" key="2">
    <source>
        <dbReference type="EMBL" id="MER6982311.1"/>
    </source>
</evidence>
<dbReference type="InterPro" id="IPR013767">
    <property type="entry name" value="PAS_fold"/>
</dbReference>
<name>A0ABV1WDS1_9ACTN</name>
<evidence type="ECO:0000313" key="3">
    <source>
        <dbReference type="Proteomes" id="UP001458415"/>
    </source>
</evidence>
<dbReference type="CDD" id="cd00130">
    <property type="entry name" value="PAS"/>
    <property type="match status" value="1"/>
</dbReference>
<dbReference type="InterPro" id="IPR035965">
    <property type="entry name" value="PAS-like_dom_sf"/>
</dbReference>
<dbReference type="PROSITE" id="PS50112">
    <property type="entry name" value="PAS"/>
    <property type="match status" value="1"/>
</dbReference>
<dbReference type="Gene3D" id="3.30.450.20">
    <property type="entry name" value="PAS domain"/>
    <property type="match status" value="1"/>
</dbReference>
<dbReference type="NCBIfam" id="TIGR00229">
    <property type="entry name" value="sensory_box"/>
    <property type="match status" value="1"/>
</dbReference>
<keyword evidence="3" id="KW-1185">Reference proteome</keyword>
<dbReference type="SUPFAM" id="SSF55785">
    <property type="entry name" value="PYP-like sensor domain (PAS domain)"/>
    <property type="match status" value="1"/>
</dbReference>
<evidence type="ECO:0000259" key="1">
    <source>
        <dbReference type="PROSITE" id="PS50112"/>
    </source>
</evidence>
<comment type="caution">
    <text evidence="2">The sequence shown here is derived from an EMBL/GenBank/DDBJ whole genome shotgun (WGS) entry which is preliminary data.</text>
</comment>
<dbReference type="EMBL" id="JBEPCU010000994">
    <property type="protein sequence ID" value="MER6982311.1"/>
    <property type="molecule type" value="Genomic_DNA"/>
</dbReference>
<dbReference type="Proteomes" id="UP001458415">
    <property type="component" value="Unassembled WGS sequence"/>
</dbReference>
<feature type="domain" description="PAS" evidence="1">
    <location>
        <begin position="19"/>
        <end position="49"/>
    </location>
</feature>
<accession>A0ABV1WDS1</accession>
<dbReference type="Pfam" id="PF00989">
    <property type="entry name" value="PAS"/>
    <property type="match status" value="1"/>
</dbReference>
<proteinExistence type="predicted"/>
<dbReference type="InterPro" id="IPR000014">
    <property type="entry name" value="PAS"/>
</dbReference>
<sequence>MTDRSGSPDEPGARQQAHVVIDRRGRVVEWDSQAEALLGYPGEEALGRSAADLLGALAAGVSAAAGDGPAVVLRRRDG</sequence>
<reference evidence="2 3" key="1">
    <citation type="submission" date="2024-06" db="EMBL/GenBank/DDBJ databases">
        <title>The Natural Products Discovery Center: Release of the First 8490 Sequenced Strains for Exploring Actinobacteria Biosynthetic Diversity.</title>
        <authorList>
            <person name="Kalkreuter E."/>
            <person name="Kautsar S.A."/>
            <person name="Yang D."/>
            <person name="Bader C.D."/>
            <person name="Teijaro C.N."/>
            <person name="Fluegel L."/>
            <person name="Davis C.M."/>
            <person name="Simpson J.R."/>
            <person name="Lauterbach L."/>
            <person name="Steele A.D."/>
            <person name="Gui C."/>
            <person name="Meng S."/>
            <person name="Li G."/>
            <person name="Viehrig K."/>
            <person name="Ye F."/>
            <person name="Su P."/>
            <person name="Kiefer A.F."/>
            <person name="Nichols A."/>
            <person name="Cepeda A.J."/>
            <person name="Yan W."/>
            <person name="Fan B."/>
            <person name="Jiang Y."/>
            <person name="Adhikari A."/>
            <person name="Zheng C.-J."/>
            <person name="Schuster L."/>
            <person name="Cowan T.M."/>
            <person name="Smanski M.J."/>
            <person name="Chevrette M.G."/>
            <person name="De Carvalho L.P.S."/>
            <person name="Shen B."/>
        </authorList>
    </citation>
    <scope>NUCLEOTIDE SEQUENCE [LARGE SCALE GENOMIC DNA]</scope>
    <source>
        <strain evidence="2 3">NPDC000634</strain>
    </source>
</reference>
<organism evidence="2 3">
    <name type="scientific">Streptomyces carpinensis</name>
    <dbReference type="NCBI Taxonomy" id="66369"/>
    <lineage>
        <taxon>Bacteria</taxon>
        <taxon>Bacillati</taxon>
        <taxon>Actinomycetota</taxon>
        <taxon>Actinomycetes</taxon>
        <taxon>Kitasatosporales</taxon>
        <taxon>Streptomycetaceae</taxon>
        <taxon>Streptomyces</taxon>
    </lineage>
</organism>
<feature type="non-terminal residue" evidence="2">
    <location>
        <position position="78"/>
    </location>
</feature>
<gene>
    <name evidence="2" type="ORF">ABT317_36420</name>
</gene>